<dbReference type="InterPro" id="IPR004223">
    <property type="entry name" value="VitB12-dep_Met_synth_activ_dom"/>
</dbReference>
<dbReference type="PANTHER" id="PTHR45833">
    <property type="entry name" value="METHIONINE SYNTHASE"/>
    <property type="match status" value="1"/>
</dbReference>
<dbReference type="PROSITE" id="PS50974">
    <property type="entry name" value="ADOMET_ACTIVATION"/>
    <property type="match status" value="1"/>
</dbReference>
<dbReference type="GO" id="GO:0005829">
    <property type="term" value="C:cytosol"/>
    <property type="evidence" value="ECO:0007669"/>
    <property type="project" value="TreeGrafter"/>
</dbReference>
<sequence length="275" mass="31503">MGLHSVTRDNPVPTPPFWGVKTIEHTPVKSLLPYINRTALYKLQWGYKTRGYTEQEYRNFIRHEVDPILSRLADQADREGILNPQAAYGYFPCQAEGDDLVIYSDPGGSAERCRFTFPRQSNERRRCISDFFRSEDSGEMDVVAFQVATVGQNASDFARKLFASDDYKEYLYWHGLNAESAEGLAEYIHKRIRVELGFGREEARTIPELIKQNYRGSRYSFGFPACPNLHDQDKILHLLDTQRIGVSLGDEDQLWPEESTSAIVVHHPAAKYFGV</sequence>
<dbReference type="EC" id="2.1.1.13" evidence="4"/>
<dbReference type="EMBL" id="MLJW01000582">
    <property type="protein sequence ID" value="OIQ84908.1"/>
    <property type="molecule type" value="Genomic_DNA"/>
</dbReference>
<keyword evidence="2" id="KW-0170">Cobalt</keyword>
<dbReference type="PANTHER" id="PTHR45833:SF1">
    <property type="entry name" value="METHIONINE SYNTHASE"/>
    <property type="match status" value="1"/>
</dbReference>
<organism evidence="4">
    <name type="scientific">mine drainage metagenome</name>
    <dbReference type="NCBI Taxonomy" id="410659"/>
    <lineage>
        <taxon>unclassified sequences</taxon>
        <taxon>metagenomes</taxon>
        <taxon>ecological metagenomes</taxon>
    </lineage>
</organism>
<protein>
    <submittedName>
        <fullName evidence="4">Methionine synthase</fullName>
        <ecNumber evidence="4">2.1.1.13</ecNumber>
    </submittedName>
</protein>
<dbReference type="AlphaFoldDB" id="A0A1J5QYV1"/>
<proteinExistence type="predicted"/>
<dbReference type="GO" id="GO:0008705">
    <property type="term" value="F:methionine synthase activity"/>
    <property type="evidence" value="ECO:0007669"/>
    <property type="project" value="UniProtKB-EC"/>
</dbReference>
<evidence type="ECO:0000313" key="4">
    <source>
        <dbReference type="EMBL" id="OIQ84908.1"/>
    </source>
</evidence>
<evidence type="ECO:0000256" key="1">
    <source>
        <dbReference type="ARBA" id="ARBA00022723"/>
    </source>
</evidence>
<dbReference type="GO" id="GO:0046653">
    <property type="term" value="P:tetrahydrofolate metabolic process"/>
    <property type="evidence" value="ECO:0007669"/>
    <property type="project" value="TreeGrafter"/>
</dbReference>
<reference evidence="4" key="1">
    <citation type="submission" date="2016-10" db="EMBL/GenBank/DDBJ databases">
        <title>Sequence of Gallionella enrichment culture.</title>
        <authorList>
            <person name="Poehlein A."/>
            <person name="Muehling M."/>
            <person name="Daniel R."/>
        </authorList>
    </citation>
    <scope>NUCLEOTIDE SEQUENCE</scope>
</reference>
<evidence type="ECO:0000256" key="2">
    <source>
        <dbReference type="ARBA" id="ARBA00023285"/>
    </source>
</evidence>
<dbReference type="InterPro" id="IPR050554">
    <property type="entry name" value="Met_Synthase/Corrinoid"/>
</dbReference>
<accession>A0A1J5QYV1</accession>
<name>A0A1J5QYV1_9ZZZZ</name>
<dbReference type="Pfam" id="PF02965">
    <property type="entry name" value="Met_synt_B12"/>
    <property type="match status" value="1"/>
</dbReference>
<dbReference type="GO" id="GO:0046872">
    <property type="term" value="F:metal ion binding"/>
    <property type="evidence" value="ECO:0007669"/>
    <property type="project" value="UniProtKB-KW"/>
</dbReference>
<dbReference type="Gene3D" id="3.10.196.10">
    <property type="entry name" value="Vitamin B12-dependent methionine synthase, activation domain"/>
    <property type="match status" value="1"/>
</dbReference>
<dbReference type="GO" id="GO:0032259">
    <property type="term" value="P:methylation"/>
    <property type="evidence" value="ECO:0007669"/>
    <property type="project" value="UniProtKB-KW"/>
</dbReference>
<comment type="caution">
    <text evidence="4">The sequence shown here is derived from an EMBL/GenBank/DDBJ whole genome shotgun (WGS) entry which is preliminary data.</text>
</comment>
<keyword evidence="4" id="KW-0489">Methyltransferase</keyword>
<evidence type="ECO:0000259" key="3">
    <source>
        <dbReference type="PROSITE" id="PS50974"/>
    </source>
</evidence>
<gene>
    <name evidence="4" type="primary">metH_14</name>
    <name evidence="4" type="ORF">GALL_332680</name>
</gene>
<dbReference type="InterPro" id="IPR037010">
    <property type="entry name" value="VitB12-dep_Met_synth_activ_sf"/>
</dbReference>
<keyword evidence="1" id="KW-0479">Metal-binding</keyword>
<dbReference type="GO" id="GO:0050667">
    <property type="term" value="P:homocysteine metabolic process"/>
    <property type="evidence" value="ECO:0007669"/>
    <property type="project" value="TreeGrafter"/>
</dbReference>
<keyword evidence="4" id="KW-0808">Transferase</keyword>
<feature type="domain" description="AdoMet activation" evidence="3">
    <location>
        <begin position="1"/>
        <end position="275"/>
    </location>
</feature>
<dbReference type="SUPFAM" id="SSF56507">
    <property type="entry name" value="Methionine synthase activation domain-like"/>
    <property type="match status" value="1"/>
</dbReference>